<dbReference type="InterPro" id="IPR000673">
    <property type="entry name" value="Sig_transdc_resp-reg_Me-estase"/>
</dbReference>
<dbReference type="Pfam" id="PF01339">
    <property type="entry name" value="CheB_methylest"/>
    <property type="match status" value="1"/>
</dbReference>
<protein>
    <recommendedName>
        <fullName evidence="2">protein-glutamate methylesterase</fullName>
        <ecNumber evidence="2">3.1.1.61</ecNumber>
    </recommendedName>
</protein>
<dbReference type="PANTHER" id="PTHR42872">
    <property type="entry name" value="PROTEIN-GLUTAMATE METHYLESTERASE/PROTEIN-GLUTAMINE GLUTAMINASE"/>
    <property type="match status" value="1"/>
</dbReference>
<dbReference type="GO" id="GO:0006935">
    <property type="term" value="P:chemotaxis"/>
    <property type="evidence" value="ECO:0007669"/>
    <property type="project" value="UniProtKB-UniRule"/>
</dbReference>
<accession>A0A378SVC8</accession>
<comment type="catalytic activity">
    <reaction evidence="3">
        <text>[protein]-L-glutamate 5-O-methyl ester + H2O = L-glutamyl-[protein] + methanol + H(+)</text>
        <dbReference type="Rhea" id="RHEA:23236"/>
        <dbReference type="Rhea" id="RHEA-COMP:10208"/>
        <dbReference type="Rhea" id="RHEA-COMP:10311"/>
        <dbReference type="ChEBI" id="CHEBI:15377"/>
        <dbReference type="ChEBI" id="CHEBI:15378"/>
        <dbReference type="ChEBI" id="CHEBI:17790"/>
        <dbReference type="ChEBI" id="CHEBI:29973"/>
        <dbReference type="ChEBI" id="CHEBI:82795"/>
        <dbReference type="EC" id="3.1.1.61"/>
    </reaction>
</comment>
<dbReference type="PANTHER" id="PTHR42872:SF6">
    <property type="entry name" value="PROTEIN-GLUTAMATE METHYLESTERASE_PROTEIN-GLUTAMINE GLUTAMINASE"/>
    <property type="match status" value="1"/>
</dbReference>
<dbReference type="GO" id="GO:0008984">
    <property type="term" value="F:protein-glutamate methylesterase activity"/>
    <property type="evidence" value="ECO:0007669"/>
    <property type="project" value="UniProtKB-EC"/>
</dbReference>
<proteinExistence type="predicted"/>
<dbReference type="RefSeq" id="WP_115328658.1">
    <property type="nucleotide sequence ID" value="NZ_JACKST010000008.1"/>
</dbReference>
<feature type="active site" evidence="4">
    <location>
        <position position="150"/>
    </location>
</feature>
<feature type="active site" evidence="4">
    <location>
        <position position="12"/>
    </location>
</feature>
<keyword evidence="4" id="KW-0145">Chemotaxis</keyword>
<gene>
    <name evidence="6" type="primary">cheB</name>
    <name evidence="6" type="ORF">NCTC10742_05565</name>
</gene>
<feature type="active site" evidence="4">
    <location>
        <position position="39"/>
    </location>
</feature>
<dbReference type="GO" id="GO:0005737">
    <property type="term" value="C:cytoplasm"/>
    <property type="evidence" value="ECO:0007669"/>
    <property type="project" value="InterPro"/>
</dbReference>
<dbReference type="AlphaFoldDB" id="A0A378SVC8"/>
<dbReference type="EC" id="3.1.1.61" evidence="2"/>
<dbReference type="PROSITE" id="PS50122">
    <property type="entry name" value="CHEB"/>
    <property type="match status" value="1"/>
</dbReference>
<evidence type="ECO:0000256" key="4">
    <source>
        <dbReference type="PROSITE-ProRule" id="PRU00050"/>
    </source>
</evidence>
<evidence type="ECO:0000256" key="2">
    <source>
        <dbReference type="ARBA" id="ARBA00039140"/>
    </source>
</evidence>
<evidence type="ECO:0000313" key="6">
    <source>
        <dbReference type="EMBL" id="STZ46295.1"/>
    </source>
</evidence>
<name>A0A378SVC8_9MYCO</name>
<organism evidence="6 7">
    <name type="scientific">Mycolicibacterium gilvum</name>
    <dbReference type="NCBI Taxonomy" id="1804"/>
    <lineage>
        <taxon>Bacteria</taxon>
        <taxon>Bacillati</taxon>
        <taxon>Actinomycetota</taxon>
        <taxon>Actinomycetes</taxon>
        <taxon>Mycobacteriales</taxon>
        <taxon>Mycobacteriaceae</taxon>
        <taxon>Mycolicibacterium</taxon>
    </lineage>
</organism>
<evidence type="ECO:0000313" key="7">
    <source>
        <dbReference type="Proteomes" id="UP000254291"/>
    </source>
</evidence>
<dbReference type="GO" id="GO:0000156">
    <property type="term" value="F:phosphorelay response regulator activity"/>
    <property type="evidence" value="ECO:0007669"/>
    <property type="project" value="InterPro"/>
</dbReference>
<dbReference type="Gene3D" id="3.40.50.180">
    <property type="entry name" value="Methylesterase CheB, C-terminal domain"/>
    <property type="match status" value="1"/>
</dbReference>
<dbReference type="InterPro" id="IPR035909">
    <property type="entry name" value="CheB_C"/>
</dbReference>
<dbReference type="EMBL" id="UGQM01000001">
    <property type="protein sequence ID" value="STZ46295.1"/>
    <property type="molecule type" value="Genomic_DNA"/>
</dbReference>
<feature type="domain" description="CheB-type methylesterase" evidence="5">
    <location>
        <begin position="1"/>
        <end position="173"/>
    </location>
</feature>
<evidence type="ECO:0000256" key="1">
    <source>
        <dbReference type="ARBA" id="ARBA00022801"/>
    </source>
</evidence>
<dbReference type="SUPFAM" id="SSF52738">
    <property type="entry name" value="Methylesterase CheB, C-terminal domain"/>
    <property type="match status" value="1"/>
</dbReference>
<evidence type="ECO:0000256" key="3">
    <source>
        <dbReference type="ARBA" id="ARBA00048267"/>
    </source>
</evidence>
<sequence>MAGPELVVIGGSAGGMKALREILTSLTDIGDCVVCVVMHRPPDPSPLIEVLRTYTAIPVHEPPDSPWPCPPGALTVAPAGYHLLVGRGRRLSAEPHASIAPYETVPGVRAHLALDPPVAHSRPSIDVTFAGAADFAGSAIAVLLSCANEDGAAGCAAVKAAGGRVVLQNPTTCEAPVAVNAALRRLTPDHTPDHIADPAGIGRWLKLALGAAPG</sequence>
<evidence type="ECO:0000259" key="5">
    <source>
        <dbReference type="PROSITE" id="PS50122"/>
    </source>
</evidence>
<keyword evidence="1 4" id="KW-0378">Hydrolase</keyword>
<reference evidence="6 7" key="1">
    <citation type="submission" date="2018-06" db="EMBL/GenBank/DDBJ databases">
        <authorList>
            <consortium name="Pathogen Informatics"/>
            <person name="Doyle S."/>
        </authorList>
    </citation>
    <scope>NUCLEOTIDE SEQUENCE [LARGE SCALE GENOMIC DNA]</scope>
    <source>
        <strain evidence="6 7">NCTC10742</strain>
    </source>
</reference>
<dbReference type="Proteomes" id="UP000254291">
    <property type="component" value="Unassembled WGS sequence"/>
</dbReference>